<keyword evidence="4" id="KW-0804">Transcription</keyword>
<evidence type="ECO:0000259" key="5">
    <source>
        <dbReference type="PROSITE" id="PS50937"/>
    </source>
</evidence>
<dbReference type="RefSeq" id="WP_381479561.1">
    <property type="nucleotide sequence ID" value="NZ_JBHTLT010000004.1"/>
</dbReference>
<accession>A0ABW3TTA9</accession>
<dbReference type="PANTHER" id="PTHR30204:SF69">
    <property type="entry name" value="MERR-FAMILY TRANSCRIPTIONAL REGULATOR"/>
    <property type="match status" value="1"/>
</dbReference>
<dbReference type="InterPro" id="IPR009061">
    <property type="entry name" value="DNA-bd_dom_put_sf"/>
</dbReference>
<keyword evidence="7" id="KW-1185">Reference proteome</keyword>
<evidence type="ECO:0000256" key="3">
    <source>
        <dbReference type="ARBA" id="ARBA00023125"/>
    </source>
</evidence>
<evidence type="ECO:0000313" key="7">
    <source>
        <dbReference type="Proteomes" id="UP001597231"/>
    </source>
</evidence>
<proteinExistence type="predicted"/>
<dbReference type="EMBL" id="JBHTLT010000004">
    <property type="protein sequence ID" value="MFD1203722.1"/>
    <property type="molecule type" value="Genomic_DNA"/>
</dbReference>
<dbReference type="SMART" id="SM00422">
    <property type="entry name" value="HTH_MERR"/>
    <property type="match status" value="2"/>
</dbReference>
<name>A0ABW3TTA9_9BACL</name>
<reference evidence="7" key="1">
    <citation type="journal article" date="2019" name="Int. J. Syst. Evol. Microbiol.">
        <title>The Global Catalogue of Microorganisms (GCM) 10K type strain sequencing project: providing services to taxonomists for standard genome sequencing and annotation.</title>
        <authorList>
            <consortium name="The Broad Institute Genomics Platform"/>
            <consortium name="The Broad Institute Genome Sequencing Center for Infectious Disease"/>
            <person name="Wu L."/>
            <person name="Ma J."/>
        </authorList>
    </citation>
    <scope>NUCLEOTIDE SEQUENCE [LARGE SCALE GENOMIC DNA]</scope>
    <source>
        <strain evidence="7">CCUG 53915</strain>
    </source>
</reference>
<evidence type="ECO:0000313" key="6">
    <source>
        <dbReference type="EMBL" id="MFD1203722.1"/>
    </source>
</evidence>
<dbReference type="SUPFAM" id="SSF46955">
    <property type="entry name" value="Putative DNA-binding domain"/>
    <property type="match status" value="2"/>
</dbReference>
<dbReference type="InterPro" id="IPR047057">
    <property type="entry name" value="MerR_fam"/>
</dbReference>
<evidence type="ECO:0000256" key="1">
    <source>
        <dbReference type="ARBA" id="ARBA00022491"/>
    </source>
</evidence>
<evidence type="ECO:0000256" key="4">
    <source>
        <dbReference type="ARBA" id="ARBA00023163"/>
    </source>
</evidence>
<sequence length="238" mass="28268">MEYKPKDIAKQLDVGTSAMRHYEEWGIVPPPKRKPNGYRVYTEVHLAYFQCIRALYPGFGMAAVRKIMPMIQASQFKEALWEINKLQAELYDRKQQALQSLELLQPDQMEHFLDRQKKKWYSIGEVEREIDVPATTIRHWETEGLITPKRNPENGYRQYDREDIRRLLIIRTVQSSVFLLKTVREVLEEMGQHNIAKAREVTLYALSDMDIQIEHQLNGMYYLHNLISMLREKEIQRS</sequence>
<feature type="domain" description="HTH merR-type" evidence="5">
    <location>
        <begin position="1"/>
        <end position="70"/>
    </location>
</feature>
<feature type="domain" description="HTH merR-type" evidence="5">
    <location>
        <begin position="120"/>
        <end position="189"/>
    </location>
</feature>
<dbReference type="Proteomes" id="UP001597231">
    <property type="component" value="Unassembled WGS sequence"/>
</dbReference>
<evidence type="ECO:0000256" key="2">
    <source>
        <dbReference type="ARBA" id="ARBA00023015"/>
    </source>
</evidence>
<dbReference type="PROSITE" id="PS50937">
    <property type="entry name" value="HTH_MERR_2"/>
    <property type="match status" value="2"/>
</dbReference>
<dbReference type="Pfam" id="PF13411">
    <property type="entry name" value="MerR_1"/>
    <property type="match status" value="2"/>
</dbReference>
<keyword evidence="1" id="KW-0678">Repressor</keyword>
<keyword evidence="2" id="KW-0805">Transcription regulation</keyword>
<gene>
    <name evidence="6" type="ORF">ACFQ38_01060</name>
</gene>
<keyword evidence="3" id="KW-0238">DNA-binding</keyword>
<dbReference type="Gene3D" id="1.10.1660.10">
    <property type="match status" value="2"/>
</dbReference>
<dbReference type="InterPro" id="IPR000551">
    <property type="entry name" value="MerR-type_HTH_dom"/>
</dbReference>
<organism evidence="6 7">
    <name type="scientific">Sporosarcina contaminans</name>
    <dbReference type="NCBI Taxonomy" id="633403"/>
    <lineage>
        <taxon>Bacteria</taxon>
        <taxon>Bacillati</taxon>
        <taxon>Bacillota</taxon>
        <taxon>Bacilli</taxon>
        <taxon>Bacillales</taxon>
        <taxon>Caryophanaceae</taxon>
        <taxon>Sporosarcina</taxon>
    </lineage>
</organism>
<protein>
    <submittedName>
        <fullName evidence="6">MerR family transcriptional regulator</fullName>
    </submittedName>
</protein>
<dbReference type="PANTHER" id="PTHR30204">
    <property type="entry name" value="REDOX-CYCLING DRUG-SENSING TRANSCRIPTIONAL ACTIVATOR SOXR"/>
    <property type="match status" value="1"/>
</dbReference>
<comment type="caution">
    <text evidence="6">The sequence shown here is derived from an EMBL/GenBank/DDBJ whole genome shotgun (WGS) entry which is preliminary data.</text>
</comment>